<dbReference type="Proteomes" id="UP000192343">
    <property type="component" value="Unassembled WGS sequence"/>
</dbReference>
<name>A0A1Y1RXN4_9SPIO</name>
<proteinExistence type="predicted"/>
<evidence type="ECO:0000313" key="1">
    <source>
        <dbReference type="EMBL" id="ORC35131.1"/>
    </source>
</evidence>
<gene>
    <name evidence="1" type="ORF">B4O97_10395</name>
</gene>
<comment type="caution">
    <text evidence="1">The sequence shown here is derived from an EMBL/GenBank/DDBJ whole genome shotgun (WGS) entry which is preliminary data.</text>
</comment>
<accession>A0A1Y1RXN4</accession>
<protein>
    <submittedName>
        <fullName evidence="1">Uncharacterized protein</fullName>
    </submittedName>
</protein>
<keyword evidence="2" id="KW-1185">Reference proteome</keyword>
<dbReference type="EMBL" id="MWQY01000010">
    <property type="protein sequence ID" value="ORC35131.1"/>
    <property type="molecule type" value="Genomic_DNA"/>
</dbReference>
<reference evidence="1 2" key="1">
    <citation type="submission" date="2017-03" db="EMBL/GenBank/DDBJ databases">
        <title>Draft Genome sequence of Marispirochaeta sp. strain JC444.</title>
        <authorList>
            <person name="Shivani Y."/>
            <person name="Subhash Y."/>
            <person name="Sasikala C."/>
            <person name="Ramana C."/>
        </authorList>
    </citation>
    <scope>NUCLEOTIDE SEQUENCE [LARGE SCALE GENOMIC DNA]</scope>
    <source>
        <strain evidence="1 2">JC444</strain>
    </source>
</reference>
<dbReference type="AlphaFoldDB" id="A0A1Y1RXN4"/>
<sequence length="65" mass="7884">MNERDRQERRLRRIEGFLYRISVFRHSKPVSQTGQKHSFFIGPHRAQAVDFASEDLKKYRKAHRN</sequence>
<organism evidence="1 2">
    <name type="scientific">Marispirochaeta aestuarii</name>
    <dbReference type="NCBI Taxonomy" id="1963862"/>
    <lineage>
        <taxon>Bacteria</taxon>
        <taxon>Pseudomonadati</taxon>
        <taxon>Spirochaetota</taxon>
        <taxon>Spirochaetia</taxon>
        <taxon>Spirochaetales</taxon>
        <taxon>Spirochaetaceae</taxon>
        <taxon>Marispirochaeta</taxon>
    </lineage>
</organism>
<evidence type="ECO:0000313" key="2">
    <source>
        <dbReference type="Proteomes" id="UP000192343"/>
    </source>
</evidence>